<name>A0ABX7USX1_9GAMM</name>
<keyword evidence="2" id="KW-1185">Reference proteome</keyword>
<dbReference type="EMBL" id="CP050854">
    <property type="protein sequence ID" value="QTF08841.1"/>
    <property type="molecule type" value="Genomic_DNA"/>
</dbReference>
<proteinExistence type="predicted"/>
<accession>A0ABX7USX1</accession>
<dbReference type="Proteomes" id="UP000671960">
    <property type="component" value="Chromosome"/>
</dbReference>
<evidence type="ECO:0000313" key="1">
    <source>
        <dbReference type="EMBL" id="QTF08841.1"/>
    </source>
</evidence>
<organism evidence="1 2">
    <name type="scientific">Brenneria izadpanahii</name>
    <dbReference type="NCBI Taxonomy" id="2722756"/>
    <lineage>
        <taxon>Bacteria</taxon>
        <taxon>Pseudomonadati</taxon>
        <taxon>Pseudomonadota</taxon>
        <taxon>Gammaproteobacteria</taxon>
        <taxon>Enterobacterales</taxon>
        <taxon>Pectobacteriaceae</taxon>
        <taxon>Brenneria</taxon>
    </lineage>
</organism>
<gene>
    <name evidence="1" type="ORF">HC231_13685</name>
</gene>
<dbReference type="RefSeq" id="WP_208227177.1">
    <property type="nucleotide sequence ID" value="NZ_CP050854.1"/>
</dbReference>
<reference evidence="1 2" key="1">
    <citation type="submission" date="2020-03" db="EMBL/GenBank/DDBJ databases">
        <authorList>
            <person name="Bakhshi Ganjeh M."/>
        </authorList>
    </citation>
    <scope>NUCLEOTIDE SEQUENCE [LARGE SCALE GENOMIC DNA]</scope>
    <source>
        <strain evidence="2">Iran 50</strain>
    </source>
</reference>
<sequence length="101" mass="11776">MKKIYTILGIDFELDIANIFDELSSIDFYKTIDEQLMVLDEDLLLLTFKSGYIVDVGWYPAFEKDGRFVISEIIDGNWNEPAYQCAAGWDRDELINKRNNI</sequence>
<protein>
    <submittedName>
        <fullName evidence="1">Uncharacterized protein</fullName>
    </submittedName>
</protein>
<evidence type="ECO:0000313" key="2">
    <source>
        <dbReference type="Proteomes" id="UP000671960"/>
    </source>
</evidence>